<dbReference type="InterPro" id="IPR024078">
    <property type="entry name" value="LmbE-like_dom_sf"/>
</dbReference>
<dbReference type="Pfam" id="PF02585">
    <property type="entry name" value="PIG-L"/>
    <property type="match status" value="1"/>
</dbReference>
<evidence type="ECO:0000313" key="2">
    <source>
        <dbReference type="Proteomes" id="UP000238701"/>
    </source>
</evidence>
<accession>A0A2U3KB60</accession>
<gene>
    <name evidence="1" type="ORF">SBA1_170014</name>
</gene>
<dbReference type="Gene3D" id="3.40.50.10320">
    <property type="entry name" value="LmbE-like"/>
    <property type="match status" value="1"/>
</dbReference>
<dbReference type="PANTHER" id="PTHR12993:SF11">
    <property type="entry name" value="N-ACETYLGLUCOSAMINYL-PHOSPHATIDYLINOSITOL DE-N-ACETYLASE"/>
    <property type="match status" value="1"/>
</dbReference>
<dbReference type="SUPFAM" id="SSF102588">
    <property type="entry name" value="LmbE-like"/>
    <property type="match status" value="1"/>
</dbReference>
<proteinExistence type="predicted"/>
<organism evidence="1 2">
    <name type="scientific">Candidatus Sulfotelmatobacter kueseliae</name>
    <dbReference type="NCBI Taxonomy" id="2042962"/>
    <lineage>
        <taxon>Bacteria</taxon>
        <taxon>Pseudomonadati</taxon>
        <taxon>Acidobacteriota</taxon>
        <taxon>Terriglobia</taxon>
        <taxon>Terriglobales</taxon>
        <taxon>Candidatus Korobacteraceae</taxon>
        <taxon>Candidatus Sulfotelmatobacter</taxon>
    </lineage>
</organism>
<dbReference type="Proteomes" id="UP000238701">
    <property type="component" value="Unassembled WGS sequence"/>
</dbReference>
<dbReference type="PANTHER" id="PTHR12993">
    <property type="entry name" value="N-ACETYLGLUCOSAMINYL-PHOSPHATIDYLINOSITOL DE-N-ACETYLASE-RELATED"/>
    <property type="match status" value="1"/>
</dbReference>
<dbReference type="InterPro" id="IPR003737">
    <property type="entry name" value="GlcNAc_PI_deacetylase-related"/>
</dbReference>
<dbReference type="EMBL" id="OMOD01000079">
    <property type="protein sequence ID" value="SPF36889.1"/>
    <property type="molecule type" value="Genomic_DNA"/>
</dbReference>
<protein>
    <submittedName>
        <fullName evidence="1">LmbE family protein</fullName>
    </submittedName>
</protein>
<reference evidence="2" key="1">
    <citation type="submission" date="2018-02" db="EMBL/GenBank/DDBJ databases">
        <authorList>
            <person name="Hausmann B."/>
        </authorList>
    </citation>
    <scope>NUCLEOTIDE SEQUENCE [LARGE SCALE GENOMIC DNA]</scope>
    <source>
        <strain evidence="2">Peat soil MAG SbA1</strain>
    </source>
</reference>
<name>A0A2U3KB60_9BACT</name>
<evidence type="ECO:0000313" key="1">
    <source>
        <dbReference type="EMBL" id="SPF36889.1"/>
    </source>
</evidence>
<dbReference type="GO" id="GO:0016811">
    <property type="term" value="F:hydrolase activity, acting on carbon-nitrogen (but not peptide) bonds, in linear amides"/>
    <property type="evidence" value="ECO:0007669"/>
    <property type="project" value="TreeGrafter"/>
</dbReference>
<sequence length="312" mass="35428">MPIFDFRLPIGATVENRQSAIENWNSREDFMKKSLSLALFFLFPLAVAAQPSAGAPDVPVEKWTGKTIMLIGAHADDDALSHGTLALLQSHGNQIYIVTLTTGNVGTQDPNLSRTQLAQIRRQEELAALAELGISGDHYINLGYDDGLLEFEDRKAVVENLVRWIRKLRPDVLMSWDPGKNYQRWHKSDHRAAAYLSADAARAAMWRLLFEGQITQEGLKEYMIPEYLFYNDYDHGDENTWVDISGYVDNKVNAFSKYVSQYGPGWKNYQPNPSEAELKEMKDAARRRIMMKDGKPVEGFRYYKGLPDAMGK</sequence>
<dbReference type="AlphaFoldDB" id="A0A2U3KB60"/>